<dbReference type="AlphaFoldDB" id="A0AA51X882"/>
<name>A0AA51X882_9GAMM</name>
<evidence type="ECO:0000256" key="2">
    <source>
        <dbReference type="ARBA" id="ARBA00022618"/>
    </source>
</evidence>
<proteinExistence type="inferred from homology"/>
<dbReference type="InterPro" id="IPR004276">
    <property type="entry name" value="GlycoTrans_28_N"/>
</dbReference>
<feature type="binding site" evidence="10">
    <location>
        <begin position="267"/>
        <end position="272"/>
    </location>
    <ligand>
        <name>UDP-N-acetyl-alpha-D-glucosamine</name>
        <dbReference type="ChEBI" id="CHEBI:57705"/>
    </ligand>
</feature>
<dbReference type="EMBL" id="CP133548">
    <property type="protein sequence ID" value="WMS88674.1"/>
    <property type="molecule type" value="Genomic_DNA"/>
</dbReference>
<feature type="binding site" evidence="10">
    <location>
        <position position="128"/>
    </location>
    <ligand>
        <name>UDP-N-acetyl-alpha-D-glucosamine</name>
        <dbReference type="ChEBI" id="CHEBI:57705"/>
    </ligand>
</feature>
<dbReference type="Pfam" id="PF04101">
    <property type="entry name" value="Glyco_tran_28_C"/>
    <property type="match status" value="1"/>
</dbReference>
<dbReference type="KEGG" id="plei:Q9312_07100"/>
<feature type="domain" description="Glycosyltransferase family 28 N-terminal" evidence="11">
    <location>
        <begin position="9"/>
        <end position="146"/>
    </location>
</feature>
<keyword evidence="2 10" id="KW-0132">Cell division</keyword>
<dbReference type="GO" id="GO:0050511">
    <property type="term" value="F:undecaprenyldiphospho-muramoylpentapeptide beta-N-acetylglucosaminyltransferase activity"/>
    <property type="evidence" value="ECO:0007669"/>
    <property type="project" value="UniProtKB-UniRule"/>
</dbReference>
<sequence length="358" mass="38401">MSNVDSKNILVMAGGTGGHIFPALAVARELETKGANIFWLGSKGGMEQELIEREAIPMHLLPISGVRGKGILSMFVAPFKLLSCVWQARKFIKKDRIDLVVGFGGFASAPGGFASAISGVPLVIHEQNAIAGLTNRLLSRLAKKVCQAFEGAFESSPKVVTTGNPIRHELIDLASTKAVKSQTPINVLVVGGSRGAQAFNQTLPGLFKDFINSGKILVNHQCGRGNSEAVKSAYATLGVSTVEVNEFIDDMNQAYNWADLVVCRAGALTVSELAAIGLPAIFIPYPFAVDDHQTKNAEVLKNAQAAWIVNQDSMEEVKSHIESIFNDSELLLLMAQRSKEKGIRDATQSVASICLKLI</sequence>
<dbReference type="HAMAP" id="MF_00033">
    <property type="entry name" value="MurG"/>
    <property type="match status" value="1"/>
</dbReference>
<dbReference type="RefSeq" id="WP_309203894.1">
    <property type="nucleotide sequence ID" value="NZ_CP133548.1"/>
</dbReference>
<evidence type="ECO:0000256" key="4">
    <source>
        <dbReference type="ARBA" id="ARBA00022679"/>
    </source>
</evidence>
<dbReference type="PANTHER" id="PTHR21015">
    <property type="entry name" value="UDP-N-ACETYLGLUCOSAMINE--N-ACETYLMURAMYL-(PENTAPEPTIDE) PYROPHOSPHORYL-UNDECAPRENOL N-ACETYLGLUCOSAMINE TRANSFERASE 1"/>
    <property type="match status" value="1"/>
</dbReference>
<dbReference type="NCBIfam" id="TIGR01133">
    <property type="entry name" value="murG"/>
    <property type="match status" value="1"/>
</dbReference>
<comment type="catalytic activity">
    <reaction evidence="10">
        <text>di-trans,octa-cis-undecaprenyl diphospho-N-acetyl-alpha-D-muramoyl-L-alanyl-D-glutamyl-meso-2,6-diaminopimeloyl-D-alanyl-D-alanine + UDP-N-acetyl-alpha-D-glucosamine = di-trans,octa-cis-undecaprenyl diphospho-[N-acetyl-alpha-D-glucosaminyl-(1-&gt;4)]-N-acetyl-alpha-D-muramoyl-L-alanyl-D-glutamyl-meso-2,6-diaminopimeloyl-D-alanyl-D-alanine + UDP + H(+)</text>
        <dbReference type="Rhea" id="RHEA:31227"/>
        <dbReference type="ChEBI" id="CHEBI:15378"/>
        <dbReference type="ChEBI" id="CHEBI:57705"/>
        <dbReference type="ChEBI" id="CHEBI:58223"/>
        <dbReference type="ChEBI" id="CHEBI:61387"/>
        <dbReference type="ChEBI" id="CHEBI:61388"/>
        <dbReference type="EC" id="2.4.1.227"/>
    </reaction>
</comment>
<evidence type="ECO:0000256" key="10">
    <source>
        <dbReference type="HAMAP-Rule" id="MF_00033"/>
    </source>
</evidence>
<dbReference type="GO" id="GO:0009252">
    <property type="term" value="P:peptidoglycan biosynthetic process"/>
    <property type="evidence" value="ECO:0007669"/>
    <property type="project" value="UniProtKB-UniRule"/>
</dbReference>
<evidence type="ECO:0000256" key="5">
    <source>
        <dbReference type="ARBA" id="ARBA00022960"/>
    </source>
</evidence>
<comment type="subcellular location">
    <subcellularLocation>
        <location evidence="10">Cell membrane</location>
        <topology evidence="10">Peripheral membrane protein</topology>
        <orientation evidence="10">Cytoplasmic side</orientation>
    </subcellularLocation>
</comment>
<dbReference type="InterPro" id="IPR007235">
    <property type="entry name" value="Glyco_trans_28_C"/>
</dbReference>
<accession>A0AA51X882</accession>
<gene>
    <name evidence="10 13" type="primary">murG</name>
    <name evidence="13" type="ORF">Q9312_07100</name>
</gene>
<dbReference type="GO" id="GO:0071555">
    <property type="term" value="P:cell wall organization"/>
    <property type="evidence" value="ECO:0007669"/>
    <property type="project" value="UniProtKB-KW"/>
</dbReference>
<dbReference type="Proteomes" id="UP001239782">
    <property type="component" value="Chromosome"/>
</dbReference>
<feature type="binding site" evidence="10">
    <location>
        <position position="248"/>
    </location>
    <ligand>
        <name>UDP-N-acetyl-alpha-D-glucosamine</name>
        <dbReference type="ChEBI" id="CHEBI:57705"/>
    </ligand>
</feature>
<dbReference type="GO" id="GO:0008360">
    <property type="term" value="P:regulation of cell shape"/>
    <property type="evidence" value="ECO:0007669"/>
    <property type="project" value="UniProtKB-KW"/>
</dbReference>
<evidence type="ECO:0000259" key="11">
    <source>
        <dbReference type="Pfam" id="PF03033"/>
    </source>
</evidence>
<keyword evidence="8 10" id="KW-0131">Cell cycle</keyword>
<dbReference type="CDD" id="cd03785">
    <property type="entry name" value="GT28_MurG"/>
    <property type="match status" value="1"/>
</dbReference>
<keyword evidence="9 10" id="KW-0961">Cell wall biogenesis/degradation</keyword>
<keyword evidence="4 10" id="KW-0808">Transferase</keyword>
<evidence type="ECO:0000256" key="6">
    <source>
        <dbReference type="ARBA" id="ARBA00022984"/>
    </source>
</evidence>
<evidence type="ECO:0000256" key="3">
    <source>
        <dbReference type="ARBA" id="ARBA00022676"/>
    </source>
</evidence>
<dbReference type="Pfam" id="PF03033">
    <property type="entry name" value="Glyco_transf_28"/>
    <property type="match status" value="1"/>
</dbReference>
<feature type="domain" description="Glycosyl transferase family 28 C-terminal" evidence="12">
    <location>
        <begin position="187"/>
        <end position="348"/>
    </location>
</feature>
<feature type="binding site" evidence="10">
    <location>
        <position position="193"/>
    </location>
    <ligand>
        <name>UDP-N-acetyl-alpha-D-glucosamine</name>
        <dbReference type="ChEBI" id="CHEBI:57705"/>
    </ligand>
</feature>
<evidence type="ECO:0000259" key="12">
    <source>
        <dbReference type="Pfam" id="PF04101"/>
    </source>
</evidence>
<dbReference type="InterPro" id="IPR006009">
    <property type="entry name" value="GlcNAc_MurG"/>
</dbReference>
<organism evidence="13 14">
    <name type="scientific">Pleionea litopenaei</name>
    <dbReference type="NCBI Taxonomy" id="3070815"/>
    <lineage>
        <taxon>Bacteria</taxon>
        <taxon>Pseudomonadati</taxon>
        <taxon>Pseudomonadota</taxon>
        <taxon>Gammaproteobacteria</taxon>
        <taxon>Oceanospirillales</taxon>
        <taxon>Pleioneaceae</taxon>
        <taxon>Pleionea</taxon>
    </lineage>
</organism>
<reference evidence="13 14" key="1">
    <citation type="submission" date="2023-08" db="EMBL/GenBank/DDBJ databases">
        <title>Pleionea litopenaei sp. nov., isolated from stomach of juvenile Litopenaeus vannamei.</title>
        <authorList>
            <person name="Rho A.M."/>
            <person name="Hwang C.Y."/>
        </authorList>
    </citation>
    <scope>NUCLEOTIDE SEQUENCE [LARGE SCALE GENOMIC DNA]</scope>
    <source>
        <strain evidence="13 14">HL-JVS1</strain>
    </source>
</reference>
<keyword evidence="3 10" id="KW-0328">Glycosyltransferase</keyword>
<evidence type="ECO:0000256" key="1">
    <source>
        <dbReference type="ARBA" id="ARBA00022475"/>
    </source>
</evidence>
<keyword evidence="6 10" id="KW-0573">Peptidoglycan synthesis</keyword>
<dbReference type="Gene3D" id="3.40.50.2000">
    <property type="entry name" value="Glycogen Phosphorylase B"/>
    <property type="match status" value="2"/>
</dbReference>
<dbReference type="GO" id="GO:0005886">
    <property type="term" value="C:plasma membrane"/>
    <property type="evidence" value="ECO:0007669"/>
    <property type="project" value="UniProtKB-SubCell"/>
</dbReference>
<feature type="binding site" evidence="10">
    <location>
        <begin position="16"/>
        <end position="18"/>
    </location>
    <ligand>
        <name>UDP-N-acetyl-alpha-D-glucosamine</name>
        <dbReference type="ChEBI" id="CHEBI:57705"/>
    </ligand>
</feature>
<comment type="similarity">
    <text evidence="10">Belongs to the glycosyltransferase 28 family. MurG subfamily.</text>
</comment>
<evidence type="ECO:0000313" key="13">
    <source>
        <dbReference type="EMBL" id="WMS88674.1"/>
    </source>
</evidence>
<keyword evidence="1 10" id="KW-1003">Cell membrane</keyword>
<protein>
    <recommendedName>
        <fullName evidence="10">UDP-N-acetylglucosamine--N-acetylmuramyl-(pentapeptide) pyrophosphoryl-undecaprenol N-acetylglucosamine transferase</fullName>
        <ecNumber evidence="10">2.4.1.227</ecNumber>
    </recommendedName>
    <alternativeName>
        <fullName evidence="10">Undecaprenyl-PP-MurNAc-pentapeptide-UDPGlcNAc GlcNAc transferase</fullName>
    </alternativeName>
</protein>
<dbReference type="GO" id="GO:0051301">
    <property type="term" value="P:cell division"/>
    <property type="evidence" value="ECO:0007669"/>
    <property type="project" value="UniProtKB-KW"/>
</dbReference>
<evidence type="ECO:0000313" key="14">
    <source>
        <dbReference type="Proteomes" id="UP001239782"/>
    </source>
</evidence>
<evidence type="ECO:0000256" key="9">
    <source>
        <dbReference type="ARBA" id="ARBA00023316"/>
    </source>
</evidence>
<keyword evidence="14" id="KW-1185">Reference proteome</keyword>
<keyword evidence="7 10" id="KW-0472">Membrane</keyword>
<dbReference type="EC" id="2.4.1.227" evidence="10"/>
<keyword evidence="5 10" id="KW-0133">Cell shape</keyword>
<dbReference type="PANTHER" id="PTHR21015:SF22">
    <property type="entry name" value="GLYCOSYLTRANSFERASE"/>
    <property type="match status" value="1"/>
</dbReference>
<dbReference type="SUPFAM" id="SSF53756">
    <property type="entry name" value="UDP-Glycosyltransferase/glycogen phosphorylase"/>
    <property type="match status" value="1"/>
</dbReference>
<dbReference type="GO" id="GO:0005975">
    <property type="term" value="P:carbohydrate metabolic process"/>
    <property type="evidence" value="ECO:0007669"/>
    <property type="project" value="InterPro"/>
</dbReference>
<feature type="binding site" evidence="10">
    <location>
        <position position="293"/>
    </location>
    <ligand>
        <name>UDP-N-acetyl-alpha-D-glucosamine</name>
        <dbReference type="ChEBI" id="CHEBI:57705"/>
    </ligand>
</feature>
<feature type="binding site" evidence="10">
    <location>
        <position position="167"/>
    </location>
    <ligand>
        <name>UDP-N-acetyl-alpha-D-glucosamine</name>
        <dbReference type="ChEBI" id="CHEBI:57705"/>
    </ligand>
</feature>
<evidence type="ECO:0000256" key="8">
    <source>
        <dbReference type="ARBA" id="ARBA00023306"/>
    </source>
</evidence>
<comment type="pathway">
    <text evidence="10">Cell wall biogenesis; peptidoglycan biosynthesis.</text>
</comment>
<evidence type="ECO:0000256" key="7">
    <source>
        <dbReference type="ARBA" id="ARBA00023136"/>
    </source>
</evidence>
<comment type="function">
    <text evidence="10">Cell wall formation. Catalyzes the transfer of a GlcNAc subunit on undecaprenyl-pyrophosphoryl-MurNAc-pentapeptide (lipid intermediate I) to form undecaprenyl-pyrophosphoryl-MurNAc-(pentapeptide)GlcNAc (lipid intermediate II).</text>
</comment>